<feature type="transmembrane region" description="Helical" evidence="1">
    <location>
        <begin position="47"/>
        <end position="72"/>
    </location>
</feature>
<feature type="transmembrane region" description="Helical" evidence="1">
    <location>
        <begin position="92"/>
        <end position="113"/>
    </location>
</feature>
<proteinExistence type="predicted"/>
<evidence type="ECO:0000313" key="4">
    <source>
        <dbReference type="Proteomes" id="UP000756132"/>
    </source>
</evidence>
<gene>
    <name evidence="3" type="ORF">CLAFUR5_11490</name>
</gene>
<dbReference type="AlphaFoldDB" id="A0A9Q8PEB5"/>
<dbReference type="OrthoDB" id="3650882at2759"/>
<dbReference type="PANTHER" id="PTHR39614:SF2">
    <property type="entry name" value="INTEGRAL MEMBRANE PROTEIN"/>
    <property type="match status" value="1"/>
</dbReference>
<name>A0A9Q8PEB5_PASFU</name>
<dbReference type="EMBL" id="CP090170">
    <property type="protein sequence ID" value="UJO20866.1"/>
    <property type="molecule type" value="Genomic_DNA"/>
</dbReference>
<dbReference type="KEGG" id="ffu:CLAFUR5_11490"/>
<accession>A0A9Q8PEB5</accession>
<reference evidence="3" key="2">
    <citation type="journal article" date="2022" name="Microb. Genom.">
        <title>A chromosome-scale genome assembly of the tomato pathogen Cladosporium fulvum reveals a compartmentalized genome architecture and the presence of a dispensable chromosome.</title>
        <authorList>
            <person name="Zaccaron A.Z."/>
            <person name="Chen L.H."/>
            <person name="Samaras A."/>
            <person name="Stergiopoulos I."/>
        </authorList>
    </citation>
    <scope>NUCLEOTIDE SEQUENCE</scope>
    <source>
        <strain evidence="3">Race5_Kim</strain>
    </source>
</reference>
<protein>
    <recommendedName>
        <fullName evidence="2">Rhodopsin domain-containing protein</fullName>
    </recommendedName>
</protein>
<dbReference type="GeneID" id="71991368"/>
<keyword evidence="1" id="KW-1133">Transmembrane helix</keyword>
<dbReference type="InterPro" id="IPR049326">
    <property type="entry name" value="Rhodopsin_dom_fungi"/>
</dbReference>
<dbReference type="Proteomes" id="UP000756132">
    <property type="component" value="Chromosome 8"/>
</dbReference>
<evidence type="ECO:0000259" key="2">
    <source>
        <dbReference type="Pfam" id="PF20684"/>
    </source>
</evidence>
<sequence>MPDIFYLPGGSTYIAITALIAILWTTLVFLVRVFLRQRVNGPFGWDDAACGAATFLGLVHSALVLGAAHYSLGWPLETVTAQDFNKCLILMYAYSLIYILALAFTMISVALLMQRITMDKKVIRCTHGLIAATVL</sequence>
<reference evidence="3" key="1">
    <citation type="submission" date="2021-12" db="EMBL/GenBank/DDBJ databases">
        <authorList>
            <person name="Zaccaron A."/>
            <person name="Stergiopoulos I."/>
        </authorList>
    </citation>
    <scope>NUCLEOTIDE SEQUENCE</scope>
    <source>
        <strain evidence="3">Race5_Kim</strain>
    </source>
</reference>
<dbReference type="RefSeq" id="XP_047765232.1">
    <property type="nucleotide sequence ID" value="XM_047910638.1"/>
</dbReference>
<feature type="domain" description="Rhodopsin" evidence="2">
    <location>
        <begin position="31"/>
        <end position="134"/>
    </location>
</feature>
<evidence type="ECO:0000313" key="3">
    <source>
        <dbReference type="EMBL" id="UJO20866.1"/>
    </source>
</evidence>
<dbReference type="Pfam" id="PF20684">
    <property type="entry name" value="Fung_rhodopsin"/>
    <property type="match status" value="1"/>
</dbReference>
<dbReference type="PANTHER" id="PTHR39614">
    <property type="entry name" value="INTEGRAL MEMBRANE PROTEIN"/>
    <property type="match status" value="1"/>
</dbReference>
<keyword evidence="1" id="KW-0812">Transmembrane</keyword>
<keyword evidence="1" id="KW-0472">Membrane</keyword>
<keyword evidence="4" id="KW-1185">Reference proteome</keyword>
<evidence type="ECO:0000256" key="1">
    <source>
        <dbReference type="SAM" id="Phobius"/>
    </source>
</evidence>
<feature type="transmembrane region" description="Helical" evidence="1">
    <location>
        <begin position="12"/>
        <end position="35"/>
    </location>
</feature>
<organism evidence="3 4">
    <name type="scientific">Passalora fulva</name>
    <name type="common">Tomato leaf mold</name>
    <name type="synonym">Cladosporium fulvum</name>
    <dbReference type="NCBI Taxonomy" id="5499"/>
    <lineage>
        <taxon>Eukaryota</taxon>
        <taxon>Fungi</taxon>
        <taxon>Dikarya</taxon>
        <taxon>Ascomycota</taxon>
        <taxon>Pezizomycotina</taxon>
        <taxon>Dothideomycetes</taxon>
        <taxon>Dothideomycetidae</taxon>
        <taxon>Mycosphaerellales</taxon>
        <taxon>Mycosphaerellaceae</taxon>
        <taxon>Fulvia</taxon>
    </lineage>
</organism>